<keyword evidence="4" id="KW-1185">Reference proteome</keyword>
<dbReference type="GO" id="GO:0005543">
    <property type="term" value="F:phospholipid binding"/>
    <property type="evidence" value="ECO:0007669"/>
    <property type="project" value="TreeGrafter"/>
</dbReference>
<evidence type="ECO:0000313" key="3">
    <source>
        <dbReference type="EMBL" id="CCF59927.1"/>
    </source>
</evidence>
<dbReference type="Pfam" id="PF01417">
    <property type="entry name" value="ENTH"/>
    <property type="match status" value="1"/>
</dbReference>
<dbReference type="STRING" id="1071382.H2AZX7"/>
<feature type="region of interest" description="Disordered" evidence="1">
    <location>
        <begin position="184"/>
        <end position="214"/>
    </location>
</feature>
<dbReference type="SUPFAM" id="SSF48464">
    <property type="entry name" value="ENTH/VHS domain"/>
    <property type="match status" value="1"/>
</dbReference>
<reference evidence="3 4" key="1">
    <citation type="journal article" date="2011" name="Proc. Natl. Acad. Sci. U.S.A.">
        <title>Evolutionary erosion of yeast sex chromosomes by mating-type switching accidents.</title>
        <authorList>
            <person name="Gordon J.L."/>
            <person name="Armisen D."/>
            <person name="Proux-Wera E."/>
            <person name="Oheigeartaigh S.S."/>
            <person name="Byrne K.P."/>
            <person name="Wolfe K.H."/>
        </authorList>
    </citation>
    <scope>NUCLEOTIDE SEQUENCE [LARGE SCALE GENOMIC DNA]</scope>
    <source>
        <strain evidence="4">ATCC 22294 / BCRC 22015 / CBS 2517 / CECT 1963 / NBRC 1671 / NRRL Y-8276</strain>
    </source>
</reference>
<dbReference type="GO" id="GO:0072659">
    <property type="term" value="P:protein localization to plasma membrane"/>
    <property type="evidence" value="ECO:0007669"/>
    <property type="project" value="EnsemblFungi"/>
</dbReference>
<dbReference type="FunCoup" id="H2AZX7">
    <property type="interactions" value="21"/>
</dbReference>
<dbReference type="Proteomes" id="UP000005220">
    <property type="component" value="Chromosome 9"/>
</dbReference>
<dbReference type="KEGG" id="kaf:KAFR_0I01460"/>
<dbReference type="InterPro" id="IPR008942">
    <property type="entry name" value="ENTH_VHS"/>
</dbReference>
<dbReference type="GO" id="GO:0005768">
    <property type="term" value="C:endosome"/>
    <property type="evidence" value="ECO:0007669"/>
    <property type="project" value="TreeGrafter"/>
</dbReference>
<dbReference type="OrthoDB" id="4033880at2759"/>
<dbReference type="InterPro" id="IPR013809">
    <property type="entry name" value="ENTH"/>
</dbReference>
<dbReference type="GO" id="GO:0030276">
    <property type="term" value="F:clathrin binding"/>
    <property type="evidence" value="ECO:0007669"/>
    <property type="project" value="TreeGrafter"/>
</dbReference>
<feature type="compositionally biased region" description="Basic and acidic residues" evidence="1">
    <location>
        <begin position="199"/>
        <end position="214"/>
    </location>
</feature>
<feature type="compositionally biased region" description="Polar residues" evidence="1">
    <location>
        <begin position="257"/>
        <end position="275"/>
    </location>
</feature>
<dbReference type="InParanoid" id="H2AZX7"/>
<name>H2AZX7_KAZAF</name>
<dbReference type="PROSITE" id="PS50942">
    <property type="entry name" value="ENTH"/>
    <property type="match status" value="1"/>
</dbReference>
<sequence length="275" mass="31341">MSFFNSVRNLVYSQTELKVRQATDENEIIRSTGTLMNEISVLTYSAKTLKEIIGILKKKLSLLYGLKNGNGIISHKVCVQVLKTFTLISYLLNNGSNDFINWLKLNNGVLQILAKVDSNNHITDDEDLHILNQAQKITKDIILLINDNKLLEKRRKDVIQFRSSISSPGRKSTDNSHLRLSNELKRSSEEIMRSSNNNRKSDDRSDSLSRNSIEMKPRRTYEYARFKLESLVEEDQEVSNTDNDLTTIDNAKLVPNGSPTSNTVRSRFKSTNPFA</sequence>
<dbReference type="PANTHER" id="PTHR12276:SF119">
    <property type="entry name" value="EPSIN-4"/>
    <property type="match status" value="1"/>
</dbReference>
<feature type="domain" description="ENTH" evidence="2">
    <location>
        <begin position="7"/>
        <end position="155"/>
    </location>
</feature>
<feature type="compositionally biased region" description="Polar residues" evidence="1">
    <location>
        <begin position="238"/>
        <end position="249"/>
    </location>
</feature>
<evidence type="ECO:0000256" key="1">
    <source>
        <dbReference type="SAM" id="MobiDB-lite"/>
    </source>
</evidence>
<evidence type="ECO:0000259" key="2">
    <source>
        <dbReference type="PROSITE" id="PS50942"/>
    </source>
</evidence>
<dbReference type="RefSeq" id="XP_003959062.1">
    <property type="nucleotide sequence ID" value="XM_003959013.1"/>
</dbReference>
<proteinExistence type="predicted"/>
<dbReference type="eggNOG" id="KOG2056">
    <property type="taxonomic scope" value="Eukaryota"/>
</dbReference>
<dbReference type="Gene3D" id="1.25.40.90">
    <property type="match status" value="1"/>
</dbReference>
<dbReference type="PANTHER" id="PTHR12276">
    <property type="entry name" value="EPSIN/ENT-RELATED"/>
    <property type="match status" value="1"/>
</dbReference>
<dbReference type="GO" id="GO:0005886">
    <property type="term" value="C:plasma membrane"/>
    <property type="evidence" value="ECO:0007669"/>
    <property type="project" value="TreeGrafter"/>
</dbReference>
<dbReference type="GO" id="GO:0007015">
    <property type="term" value="P:actin filament organization"/>
    <property type="evidence" value="ECO:0007669"/>
    <property type="project" value="TreeGrafter"/>
</dbReference>
<dbReference type="GO" id="GO:0030125">
    <property type="term" value="C:clathrin vesicle coat"/>
    <property type="evidence" value="ECO:0007669"/>
    <property type="project" value="TreeGrafter"/>
</dbReference>
<accession>H2AZX7</accession>
<dbReference type="AlphaFoldDB" id="H2AZX7"/>
<gene>
    <name evidence="3" type="primary">KAFR0I01460</name>
    <name evidence="3" type="ORF">KAFR_0I01460</name>
</gene>
<dbReference type="GeneID" id="13883563"/>
<dbReference type="HOGENOM" id="CLU_053580_1_0_1"/>
<dbReference type="EMBL" id="HE650829">
    <property type="protein sequence ID" value="CCF59927.1"/>
    <property type="molecule type" value="Genomic_DNA"/>
</dbReference>
<organism evidence="3 4">
    <name type="scientific">Kazachstania africana (strain ATCC 22294 / BCRC 22015 / CBS 2517 / CECT 1963 / NBRC 1671 / NRRL Y-8276)</name>
    <name type="common">Yeast</name>
    <name type="synonym">Kluyveromyces africanus</name>
    <dbReference type="NCBI Taxonomy" id="1071382"/>
    <lineage>
        <taxon>Eukaryota</taxon>
        <taxon>Fungi</taxon>
        <taxon>Dikarya</taxon>
        <taxon>Ascomycota</taxon>
        <taxon>Saccharomycotina</taxon>
        <taxon>Saccharomycetes</taxon>
        <taxon>Saccharomycetales</taxon>
        <taxon>Saccharomycetaceae</taxon>
        <taxon>Kazachstania</taxon>
    </lineage>
</organism>
<feature type="region of interest" description="Disordered" evidence="1">
    <location>
        <begin position="234"/>
        <end position="275"/>
    </location>
</feature>
<evidence type="ECO:0000313" key="4">
    <source>
        <dbReference type="Proteomes" id="UP000005220"/>
    </source>
</evidence>
<dbReference type="GO" id="GO:0006897">
    <property type="term" value="P:endocytosis"/>
    <property type="evidence" value="ECO:0007669"/>
    <property type="project" value="TreeGrafter"/>
</dbReference>
<protein>
    <recommendedName>
        <fullName evidence="2">ENTH domain-containing protein</fullName>
    </recommendedName>
</protein>
<dbReference type="SMART" id="SM00273">
    <property type="entry name" value="ENTH"/>
    <property type="match status" value="1"/>
</dbReference>